<dbReference type="RefSeq" id="WP_133220912.1">
    <property type="nucleotide sequence ID" value="NZ_NRSG01000119.1"/>
</dbReference>
<organism evidence="2 3">
    <name type="scientific">Paracraurococcus ruber</name>
    <dbReference type="NCBI Taxonomy" id="77675"/>
    <lineage>
        <taxon>Bacteria</taxon>
        <taxon>Pseudomonadati</taxon>
        <taxon>Pseudomonadota</taxon>
        <taxon>Alphaproteobacteria</taxon>
        <taxon>Acetobacterales</taxon>
        <taxon>Roseomonadaceae</taxon>
        <taxon>Paracraurococcus</taxon>
    </lineage>
</organism>
<protein>
    <recommendedName>
        <fullName evidence="1">C-methyltransferase domain-containing protein</fullName>
    </recommendedName>
</protein>
<sequence length="414" mass="44932">MPDIMEAAPGRFANPLTLRPGERGCCPACGGRALLPVLRLGSVPTNSCLMLDTPEEARAYPRGAMDLVFCEACCFVFNRALDPKLTEYSDRYEPTQGYSPTFRRFHQDLAARLVAETGLKGGTVVEVGCGQGEFLHLLCRLSGAQGIGFDPCLSEARADVVQDRADGVTLRGEFFSDDSARDLRCDLLVSKMTLEHIPSAGRFAALAQRVAQQSAPGMQIFIQIPECERIFEHGAFEDVYYEHCNYFTEASLTALFARHGFRIEGVTREYAGQYLTIRGRYTGEAGGEVPAAERARLRAMLEHFRDVCDRQIGEWRALVAQRQAAGKAVVVWGSGSKGVSFLTAIGGGDGISAAVDINPHRQGHFMVGTGHPIIGPDALPAIQPATVIVMNGVYREEVAADLAARGLHPELLAL</sequence>
<reference evidence="2 3" key="1">
    <citation type="journal article" date="2020" name="Microorganisms">
        <title>Osmotic Adaptation and Compatible Solute Biosynthesis of Phototrophic Bacteria as Revealed from Genome Analyses.</title>
        <authorList>
            <person name="Imhoff J.F."/>
            <person name="Rahn T."/>
            <person name="Kunzel S."/>
            <person name="Keller A."/>
            <person name="Neulinger S.C."/>
        </authorList>
    </citation>
    <scope>NUCLEOTIDE SEQUENCE [LARGE SCALE GENOMIC DNA]</scope>
    <source>
        <strain evidence="2 3">DSM 15382</strain>
    </source>
</reference>
<dbReference type="Pfam" id="PF08484">
    <property type="entry name" value="Methyltransf_14"/>
    <property type="match status" value="1"/>
</dbReference>
<dbReference type="Gene3D" id="3.40.50.720">
    <property type="entry name" value="NAD(P)-binding Rossmann-like Domain"/>
    <property type="match status" value="1"/>
</dbReference>
<dbReference type="Pfam" id="PF13489">
    <property type="entry name" value="Methyltransf_23"/>
    <property type="match status" value="1"/>
</dbReference>
<evidence type="ECO:0000313" key="2">
    <source>
        <dbReference type="EMBL" id="MBK1659718.1"/>
    </source>
</evidence>
<proteinExistence type="predicted"/>
<evidence type="ECO:0000313" key="3">
    <source>
        <dbReference type="Proteomes" id="UP000697995"/>
    </source>
</evidence>
<dbReference type="CDD" id="cd02440">
    <property type="entry name" value="AdoMet_MTases"/>
    <property type="match status" value="1"/>
</dbReference>
<accession>A0ABS1CZL6</accession>
<dbReference type="InterPro" id="IPR013691">
    <property type="entry name" value="MeTrfase_14"/>
</dbReference>
<dbReference type="InterPro" id="IPR029063">
    <property type="entry name" value="SAM-dependent_MTases_sf"/>
</dbReference>
<feature type="domain" description="C-methyltransferase" evidence="1">
    <location>
        <begin position="299"/>
        <end position="403"/>
    </location>
</feature>
<name>A0ABS1CZL6_9PROT</name>
<evidence type="ECO:0000259" key="1">
    <source>
        <dbReference type="Pfam" id="PF08484"/>
    </source>
</evidence>
<gene>
    <name evidence="2" type="ORF">CKO45_15910</name>
</gene>
<comment type="caution">
    <text evidence="2">The sequence shown here is derived from an EMBL/GenBank/DDBJ whole genome shotgun (WGS) entry which is preliminary data.</text>
</comment>
<dbReference type="PANTHER" id="PTHR43861">
    <property type="entry name" value="TRANS-ACONITATE 2-METHYLTRANSFERASE-RELATED"/>
    <property type="match status" value="1"/>
</dbReference>
<dbReference type="Proteomes" id="UP000697995">
    <property type="component" value="Unassembled WGS sequence"/>
</dbReference>
<dbReference type="SUPFAM" id="SSF53335">
    <property type="entry name" value="S-adenosyl-L-methionine-dependent methyltransferases"/>
    <property type="match status" value="1"/>
</dbReference>
<dbReference type="Gene3D" id="3.40.50.150">
    <property type="entry name" value="Vaccinia Virus protein VP39"/>
    <property type="match status" value="1"/>
</dbReference>
<dbReference type="EMBL" id="NRSG01000119">
    <property type="protein sequence ID" value="MBK1659718.1"/>
    <property type="molecule type" value="Genomic_DNA"/>
</dbReference>
<keyword evidence="3" id="KW-1185">Reference proteome</keyword>